<gene>
    <name evidence="1" type="ORF">PHLCEN_2v6910</name>
</gene>
<dbReference type="AlphaFoldDB" id="A0A2R6NXV8"/>
<organism evidence="1 2">
    <name type="scientific">Hermanssonia centrifuga</name>
    <dbReference type="NCBI Taxonomy" id="98765"/>
    <lineage>
        <taxon>Eukaryota</taxon>
        <taxon>Fungi</taxon>
        <taxon>Dikarya</taxon>
        <taxon>Basidiomycota</taxon>
        <taxon>Agaricomycotina</taxon>
        <taxon>Agaricomycetes</taxon>
        <taxon>Polyporales</taxon>
        <taxon>Meruliaceae</taxon>
        <taxon>Hermanssonia</taxon>
    </lineage>
</organism>
<dbReference type="EMBL" id="MLYV02000690">
    <property type="protein sequence ID" value="PSR79609.1"/>
    <property type="molecule type" value="Genomic_DNA"/>
</dbReference>
<dbReference type="STRING" id="98765.A0A2R6NXV8"/>
<reference evidence="1 2" key="1">
    <citation type="submission" date="2018-02" db="EMBL/GenBank/DDBJ databases">
        <title>Genome sequence of the basidiomycete white-rot fungus Phlebia centrifuga.</title>
        <authorList>
            <person name="Granchi Z."/>
            <person name="Peng M."/>
            <person name="de Vries R.P."/>
            <person name="Hilden K."/>
            <person name="Makela M.R."/>
            <person name="Grigoriev I."/>
            <person name="Riley R."/>
        </authorList>
    </citation>
    <scope>NUCLEOTIDE SEQUENCE [LARGE SCALE GENOMIC DNA]</scope>
    <source>
        <strain evidence="1 2">FBCC195</strain>
    </source>
</reference>
<keyword evidence="2" id="KW-1185">Reference proteome</keyword>
<dbReference type="OrthoDB" id="4131217at2759"/>
<evidence type="ECO:0000313" key="1">
    <source>
        <dbReference type="EMBL" id="PSR79609.1"/>
    </source>
</evidence>
<protein>
    <submittedName>
        <fullName evidence="1">Uncharacterized protein</fullName>
    </submittedName>
</protein>
<name>A0A2R6NXV8_9APHY</name>
<dbReference type="Proteomes" id="UP000186601">
    <property type="component" value="Unassembled WGS sequence"/>
</dbReference>
<comment type="caution">
    <text evidence="1">The sequence shown here is derived from an EMBL/GenBank/DDBJ whole genome shotgun (WGS) entry which is preliminary data.</text>
</comment>
<sequence length="61" mass="6660">MSKKLTYGSVSSKTGNAEEHYKRTLARLQKIQSHLEDSPRGTRLKDKVCIVTGVGSLKGIG</sequence>
<accession>A0A2R6NXV8</accession>
<proteinExistence type="predicted"/>
<evidence type="ECO:0000313" key="2">
    <source>
        <dbReference type="Proteomes" id="UP000186601"/>
    </source>
</evidence>